<dbReference type="GO" id="GO:0071897">
    <property type="term" value="P:DNA biosynthetic process"/>
    <property type="evidence" value="ECO:0007669"/>
    <property type="project" value="UniProtKB-ARBA"/>
</dbReference>
<feature type="domain" description="Reverse transcriptase" evidence="1">
    <location>
        <begin position="174"/>
        <end position="270"/>
    </location>
</feature>
<dbReference type="InterPro" id="IPR043502">
    <property type="entry name" value="DNA/RNA_pol_sf"/>
</dbReference>
<reference evidence="2 3" key="1">
    <citation type="submission" date="2020-02" db="EMBL/GenBank/DDBJ databases">
        <authorList>
            <person name="Ferguson B K."/>
        </authorList>
    </citation>
    <scope>NUCLEOTIDE SEQUENCE [LARGE SCALE GENOMIC DNA]</scope>
</reference>
<protein>
    <recommendedName>
        <fullName evidence="1">Reverse transcriptase domain-containing protein</fullName>
    </recommendedName>
</protein>
<dbReference type="PANTHER" id="PTHR24559">
    <property type="entry name" value="TRANSPOSON TY3-I GAG-POL POLYPROTEIN"/>
    <property type="match status" value="1"/>
</dbReference>
<organism evidence="2 3">
    <name type="scientific">Trichogramma brassicae</name>
    <dbReference type="NCBI Taxonomy" id="86971"/>
    <lineage>
        <taxon>Eukaryota</taxon>
        <taxon>Metazoa</taxon>
        <taxon>Ecdysozoa</taxon>
        <taxon>Arthropoda</taxon>
        <taxon>Hexapoda</taxon>
        <taxon>Insecta</taxon>
        <taxon>Pterygota</taxon>
        <taxon>Neoptera</taxon>
        <taxon>Endopterygota</taxon>
        <taxon>Hymenoptera</taxon>
        <taxon>Apocrita</taxon>
        <taxon>Proctotrupomorpha</taxon>
        <taxon>Chalcidoidea</taxon>
        <taxon>Trichogrammatidae</taxon>
        <taxon>Trichogramma</taxon>
    </lineage>
</organism>
<dbReference type="OrthoDB" id="7701233at2759"/>
<dbReference type="InterPro" id="IPR000477">
    <property type="entry name" value="RT_dom"/>
</dbReference>
<dbReference type="Gene3D" id="2.40.70.10">
    <property type="entry name" value="Acid Proteases"/>
    <property type="match status" value="1"/>
</dbReference>
<dbReference type="PANTHER" id="PTHR24559:SF444">
    <property type="entry name" value="REVERSE TRANSCRIPTASE DOMAIN-CONTAINING PROTEIN"/>
    <property type="match status" value="1"/>
</dbReference>
<name>A0A6H5I7T9_9HYME</name>
<dbReference type="CDD" id="cd01647">
    <property type="entry name" value="RT_LTR"/>
    <property type="match status" value="1"/>
</dbReference>
<dbReference type="SUPFAM" id="SSF56672">
    <property type="entry name" value="DNA/RNA polymerases"/>
    <property type="match status" value="1"/>
</dbReference>
<dbReference type="Gene3D" id="3.10.10.10">
    <property type="entry name" value="HIV Type 1 Reverse Transcriptase, subunit A, domain 1"/>
    <property type="match status" value="1"/>
</dbReference>
<evidence type="ECO:0000313" key="3">
    <source>
        <dbReference type="Proteomes" id="UP000479190"/>
    </source>
</evidence>
<dbReference type="EMBL" id="CADCXV010000703">
    <property type="protein sequence ID" value="CAB0033269.1"/>
    <property type="molecule type" value="Genomic_DNA"/>
</dbReference>
<accession>A0A6H5I7T9</accession>
<dbReference type="Pfam" id="PF00078">
    <property type="entry name" value="RVT_1"/>
    <property type="match status" value="1"/>
</dbReference>
<proteinExistence type="predicted"/>
<keyword evidence="3" id="KW-1185">Reference proteome</keyword>
<evidence type="ECO:0000259" key="1">
    <source>
        <dbReference type="Pfam" id="PF00078"/>
    </source>
</evidence>
<dbReference type="InterPro" id="IPR043128">
    <property type="entry name" value="Rev_trsase/Diguanyl_cyclase"/>
</dbReference>
<dbReference type="Proteomes" id="UP000479190">
    <property type="component" value="Unassembled WGS sequence"/>
</dbReference>
<dbReference type="Gene3D" id="3.30.70.270">
    <property type="match status" value="1"/>
</dbReference>
<dbReference type="InterPro" id="IPR053134">
    <property type="entry name" value="RNA-dir_DNA_polymerase"/>
</dbReference>
<evidence type="ECO:0000313" key="2">
    <source>
        <dbReference type="EMBL" id="CAB0033269.1"/>
    </source>
</evidence>
<dbReference type="InterPro" id="IPR021109">
    <property type="entry name" value="Peptidase_aspartic_dom_sf"/>
</dbReference>
<sequence>MGVTAELTGRTKMTFQARGQSFTIEAFVMPRARQDVVLGNTFLREEKAVIDYNRLVLHCGAEKRITLSLMGREPQQTSGAPLPRTGFPAELKPQVDKVLRDFEHVLMPGPGRLVGTKTIQHEIHLTNPRPFQLTPYHYSEDKRIEIERQVQEMLANGVIEPSNSPYNSPIVLAKKKGGQWRFCIDFRRLNELTVDTAQQIPRISDALKDLGEATVFSTLDLKSGYWQIPMAPEAGKYTAFTTPTGGAYQFRVMPFGLKGAPGTFQRMMAQEVLTGYLTSSVWST</sequence>
<dbReference type="AlphaFoldDB" id="A0A6H5I7T9"/>
<gene>
    <name evidence="2" type="ORF">TBRA_LOCUS5186</name>
</gene>